<name>A0AAW1CN53_9HEMI</name>
<dbReference type="Proteomes" id="UP001461498">
    <property type="component" value="Unassembled WGS sequence"/>
</dbReference>
<evidence type="ECO:0000313" key="2">
    <source>
        <dbReference type="Proteomes" id="UP001461498"/>
    </source>
</evidence>
<accession>A0AAW1CN53</accession>
<gene>
    <name evidence="1" type="ORF">O3M35_003492</name>
</gene>
<protein>
    <submittedName>
        <fullName evidence="1">Uncharacterized protein</fullName>
    </submittedName>
</protein>
<dbReference type="EMBL" id="JAPXFL010000012">
    <property type="protein sequence ID" value="KAK9498959.1"/>
    <property type="molecule type" value="Genomic_DNA"/>
</dbReference>
<reference evidence="1 2" key="1">
    <citation type="submission" date="2022-12" db="EMBL/GenBank/DDBJ databases">
        <title>Chromosome-level genome assembly of true bugs.</title>
        <authorList>
            <person name="Ma L."/>
            <person name="Li H."/>
        </authorList>
    </citation>
    <scope>NUCLEOTIDE SEQUENCE [LARGE SCALE GENOMIC DNA]</scope>
    <source>
        <strain evidence="1">Lab_2022b</strain>
    </source>
</reference>
<evidence type="ECO:0000313" key="1">
    <source>
        <dbReference type="EMBL" id="KAK9498959.1"/>
    </source>
</evidence>
<dbReference type="AlphaFoldDB" id="A0AAW1CN53"/>
<sequence length="75" mass="8510">MKKITSDISSQQFSNSFFRRLLVDVVLQLIRRCEEDSRMWTGPECEGTFVILLLLSLSGLAGNLTARQDQDSICK</sequence>
<organism evidence="1 2">
    <name type="scientific">Rhynocoris fuscipes</name>
    <dbReference type="NCBI Taxonomy" id="488301"/>
    <lineage>
        <taxon>Eukaryota</taxon>
        <taxon>Metazoa</taxon>
        <taxon>Ecdysozoa</taxon>
        <taxon>Arthropoda</taxon>
        <taxon>Hexapoda</taxon>
        <taxon>Insecta</taxon>
        <taxon>Pterygota</taxon>
        <taxon>Neoptera</taxon>
        <taxon>Paraneoptera</taxon>
        <taxon>Hemiptera</taxon>
        <taxon>Heteroptera</taxon>
        <taxon>Panheteroptera</taxon>
        <taxon>Cimicomorpha</taxon>
        <taxon>Reduviidae</taxon>
        <taxon>Harpactorinae</taxon>
        <taxon>Harpactorini</taxon>
        <taxon>Rhynocoris</taxon>
    </lineage>
</organism>
<proteinExistence type="predicted"/>
<keyword evidence="2" id="KW-1185">Reference proteome</keyword>
<comment type="caution">
    <text evidence="1">The sequence shown here is derived from an EMBL/GenBank/DDBJ whole genome shotgun (WGS) entry which is preliminary data.</text>
</comment>